<reference evidence="2" key="1">
    <citation type="journal article" date="2014" name="Nat. Commun.">
        <title>Multiple recent horizontal transfers of a large genomic region in cheese making fungi.</title>
        <authorList>
            <person name="Cheeseman K."/>
            <person name="Ropars J."/>
            <person name="Renault P."/>
            <person name="Dupont J."/>
            <person name="Gouzy J."/>
            <person name="Branca A."/>
            <person name="Abraham A.L."/>
            <person name="Ceppi M."/>
            <person name="Conseiller E."/>
            <person name="Debuchy R."/>
            <person name="Malagnac F."/>
            <person name="Goarin A."/>
            <person name="Silar P."/>
            <person name="Lacoste S."/>
            <person name="Sallet E."/>
            <person name="Bensimon A."/>
            <person name="Giraud T."/>
            <person name="Brygoo Y."/>
        </authorList>
    </citation>
    <scope>NUCLEOTIDE SEQUENCE [LARGE SCALE GENOMIC DNA]</scope>
    <source>
        <strain evidence="2">FM164</strain>
    </source>
</reference>
<feature type="compositionally biased region" description="Basic and acidic residues" evidence="1">
    <location>
        <begin position="34"/>
        <end position="44"/>
    </location>
</feature>
<dbReference type="OMA" id="RIWFPRN"/>
<organism evidence="2 3">
    <name type="scientific">Penicillium roqueforti (strain FM164)</name>
    <dbReference type="NCBI Taxonomy" id="1365484"/>
    <lineage>
        <taxon>Eukaryota</taxon>
        <taxon>Fungi</taxon>
        <taxon>Dikarya</taxon>
        <taxon>Ascomycota</taxon>
        <taxon>Pezizomycotina</taxon>
        <taxon>Eurotiomycetes</taxon>
        <taxon>Eurotiomycetidae</taxon>
        <taxon>Eurotiales</taxon>
        <taxon>Aspergillaceae</taxon>
        <taxon>Penicillium</taxon>
    </lineage>
</organism>
<gene>
    <name evidence="2" type="ORF">PROQFM164_S02g002600</name>
</gene>
<evidence type="ECO:0000256" key="1">
    <source>
        <dbReference type="SAM" id="MobiDB-lite"/>
    </source>
</evidence>
<proteinExistence type="predicted"/>
<feature type="region of interest" description="Disordered" evidence="1">
    <location>
        <begin position="21"/>
        <end position="49"/>
    </location>
</feature>
<dbReference type="AlphaFoldDB" id="W6QE25"/>
<accession>W6QE25</accession>
<evidence type="ECO:0000313" key="3">
    <source>
        <dbReference type="Proteomes" id="UP000030686"/>
    </source>
</evidence>
<dbReference type="OrthoDB" id="4330819at2759"/>
<dbReference type="Proteomes" id="UP000030686">
    <property type="component" value="Unassembled WGS sequence"/>
</dbReference>
<sequence>MTCSKFRYLLSKYMSRLFSPGSSRETDLFGGPDPNRRSMHESAKGAKPLTVKEQPAFSAPPGSGLFAKDSIPIRLHTVRIWFPRNGVQLMEDIKRKGLGDVVLDAIALHDIGVQHQARDGHDNMKDAYLLDLAVLETGISRVWGKYGIPEFIPLSSDDPIILQQPVEDLDSKKALCYQRLHSKCLREYEKRQQLAEALGYVMQGNLRDWYDGYLQDIGGRLKKLGYR</sequence>
<keyword evidence="3" id="KW-1185">Reference proteome</keyword>
<evidence type="ECO:0000313" key="2">
    <source>
        <dbReference type="EMBL" id="CDM32449.1"/>
    </source>
</evidence>
<protein>
    <submittedName>
        <fullName evidence="2">Genomic scaffold, ProqFM164S02</fullName>
    </submittedName>
</protein>
<dbReference type="EMBL" id="HG792016">
    <property type="protein sequence ID" value="CDM32449.1"/>
    <property type="molecule type" value="Genomic_DNA"/>
</dbReference>
<name>W6QE25_PENRF</name>